<keyword evidence="2" id="KW-0808">Transferase</keyword>
<dbReference type="GO" id="GO:0032259">
    <property type="term" value="P:methylation"/>
    <property type="evidence" value="ECO:0007669"/>
    <property type="project" value="UniProtKB-KW"/>
</dbReference>
<evidence type="ECO:0000313" key="2">
    <source>
        <dbReference type="EMBL" id="SDH25603.1"/>
    </source>
</evidence>
<keyword evidence="2" id="KW-0489">Methyltransferase</keyword>
<evidence type="ECO:0000313" key="3">
    <source>
        <dbReference type="Proteomes" id="UP000199468"/>
    </source>
</evidence>
<dbReference type="Proteomes" id="UP000199468">
    <property type="component" value="Unassembled WGS sequence"/>
</dbReference>
<comment type="caution">
    <text evidence="2">The sequence shown here is derived from an EMBL/GenBank/DDBJ whole genome shotgun (WGS) entry which is preliminary data.</text>
</comment>
<protein>
    <submittedName>
        <fullName evidence="2">Demethylmenaquinone methyltransferase</fullName>
    </submittedName>
</protein>
<feature type="compositionally biased region" description="Basic residues" evidence="1">
    <location>
        <begin position="1"/>
        <end position="10"/>
    </location>
</feature>
<dbReference type="InterPro" id="IPR005493">
    <property type="entry name" value="RraA/RraA-like"/>
</dbReference>
<evidence type="ECO:0000256" key="1">
    <source>
        <dbReference type="SAM" id="MobiDB-lite"/>
    </source>
</evidence>
<organism evidence="2 3">
    <name type="scientific">Bosea robiniae</name>
    <dbReference type="NCBI Taxonomy" id="1036780"/>
    <lineage>
        <taxon>Bacteria</taxon>
        <taxon>Pseudomonadati</taxon>
        <taxon>Pseudomonadota</taxon>
        <taxon>Alphaproteobacteria</taxon>
        <taxon>Hyphomicrobiales</taxon>
        <taxon>Boseaceae</taxon>
        <taxon>Bosea</taxon>
    </lineage>
</organism>
<name>A0ABY0P4F3_9HYPH</name>
<dbReference type="EMBL" id="FNBZ01000007">
    <property type="protein sequence ID" value="SDH25603.1"/>
    <property type="molecule type" value="Genomic_DNA"/>
</dbReference>
<dbReference type="SUPFAM" id="SSF89562">
    <property type="entry name" value="RraA-like"/>
    <property type="match status" value="1"/>
</dbReference>
<dbReference type="Pfam" id="PF03737">
    <property type="entry name" value="RraA-like"/>
    <property type="match status" value="1"/>
</dbReference>
<accession>A0ABY0P4F3</accession>
<dbReference type="GO" id="GO:0008168">
    <property type="term" value="F:methyltransferase activity"/>
    <property type="evidence" value="ECO:0007669"/>
    <property type="project" value="UniProtKB-KW"/>
</dbReference>
<proteinExistence type="predicted"/>
<gene>
    <name evidence="2" type="ORF">SAMN05421844_107293</name>
</gene>
<dbReference type="InterPro" id="IPR036704">
    <property type="entry name" value="RraA/RraA-like_sf"/>
</dbReference>
<dbReference type="Gene3D" id="3.50.30.40">
    <property type="entry name" value="Ribonuclease E inhibitor RraA/RraA-like"/>
    <property type="match status" value="1"/>
</dbReference>
<keyword evidence="3" id="KW-1185">Reference proteome</keyword>
<dbReference type="RefSeq" id="WP_091860511.1">
    <property type="nucleotide sequence ID" value="NZ_FNBZ01000007.1"/>
</dbReference>
<feature type="region of interest" description="Disordered" evidence="1">
    <location>
        <begin position="1"/>
        <end position="21"/>
    </location>
</feature>
<reference evidence="2 3" key="1">
    <citation type="submission" date="2016-10" db="EMBL/GenBank/DDBJ databases">
        <authorList>
            <person name="Varghese N."/>
            <person name="Submissions S."/>
        </authorList>
    </citation>
    <scope>NUCLEOTIDE SEQUENCE [LARGE SCALE GENOMIC DNA]</scope>
    <source>
        <strain evidence="2 3">DSM 26672</strain>
    </source>
</reference>
<sequence length="88" mass="9293">MSLARRKRLRGPSSAERGEINRPVTIGGAIVSPDDLRIGDDDGLVALTPAMIRARIADAEARLVLEAKWEAALTAGQTAEAVFGLKAP</sequence>